<dbReference type="OrthoDB" id="3437960at2759"/>
<feature type="domain" description="C2H2-type" evidence="12">
    <location>
        <begin position="411"/>
        <end position="438"/>
    </location>
</feature>
<feature type="compositionally biased region" description="Polar residues" evidence="11">
    <location>
        <begin position="293"/>
        <end position="317"/>
    </location>
</feature>
<evidence type="ECO:0000256" key="4">
    <source>
        <dbReference type="ARBA" id="ARBA00022771"/>
    </source>
</evidence>
<evidence type="ECO:0000313" key="13">
    <source>
        <dbReference type="EMBL" id="KAH8093791.1"/>
    </source>
</evidence>
<protein>
    <recommendedName>
        <fullName evidence="12">C2H2-type domain-containing protein</fullName>
    </recommendedName>
</protein>
<dbReference type="PROSITE" id="PS00028">
    <property type="entry name" value="ZINC_FINGER_C2H2_1"/>
    <property type="match status" value="6"/>
</dbReference>
<gene>
    <name evidence="13" type="ORF">BXZ70DRAFT_897403</name>
</gene>
<evidence type="ECO:0000313" key="14">
    <source>
        <dbReference type="Proteomes" id="UP000813824"/>
    </source>
</evidence>
<feature type="domain" description="C2H2-type" evidence="12">
    <location>
        <begin position="497"/>
        <end position="526"/>
    </location>
</feature>
<evidence type="ECO:0000259" key="12">
    <source>
        <dbReference type="PROSITE" id="PS50157"/>
    </source>
</evidence>
<keyword evidence="5" id="KW-0862">Zinc</keyword>
<keyword evidence="4 10" id="KW-0863">Zinc-finger</keyword>
<evidence type="ECO:0000256" key="1">
    <source>
        <dbReference type="ARBA" id="ARBA00004123"/>
    </source>
</evidence>
<evidence type="ECO:0000256" key="11">
    <source>
        <dbReference type="SAM" id="MobiDB-lite"/>
    </source>
</evidence>
<evidence type="ECO:0000256" key="2">
    <source>
        <dbReference type="ARBA" id="ARBA00022723"/>
    </source>
</evidence>
<feature type="compositionally biased region" description="Polar residues" evidence="11">
    <location>
        <begin position="139"/>
        <end position="158"/>
    </location>
</feature>
<dbReference type="Proteomes" id="UP000813824">
    <property type="component" value="Unassembled WGS sequence"/>
</dbReference>
<proteinExistence type="predicted"/>
<keyword evidence="14" id="KW-1185">Reference proteome</keyword>
<dbReference type="InterPro" id="IPR036236">
    <property type="entry name" value="Znf_C2H2_sf"/>
</dbReference>
<name>A0A8K0UJD6_9AGAR</name>
<sequence>MPAIVSSVRPEDCQDCVHSCDNQDCAIEITEQCTDQCVVVACDDPNHVPLDPALEPICDAPCTDEHCATLDEFFACCMPNFHSAHPRPGFDPSVPQNPAAYPWDPSFDALLANANQAQFQQHQHQHQHHHNHPHLGVSGQVSSPAFTGTSDLYPSSPTFDIPHHSGSGSHGHNTPVSPALSAVDQAQPPSVQPLRCMWGNCNATFGSLSDLVGHVNLQHLRLPTNNVAQQQQQQPQQGLDPHQHLLPDALSCLWADCHLYPTPNSVPGPSNGNPDSALGVLASHLLQDHLGLSTITPPSQNHRQSPNPHTAQPNPSRLTPPAASSIAGPPTPGPEHDCAAPNAHVCRWEGCGVSFTSCDALTKHITEAHVGGGKAHYDCFWEGCKRNGEAGFASKQKICRHLQSHTGHRPFQCQVCQQNFSEAATLAQHMRRHTQEKPYVCDFPGCGKSFAITGALTIHKRTHNGHKPFKCTYCERAFAESSNLSKHLRTHTGARPYACTYPECTKTFARPDQLARHTAVHKKNDLKADGAGQESSMQRSGKSAGDVSMEVS</sequence>
<feature type="region of interest" description="Disordered" evidence="11">
    <location>
        <begin position="517"/>
        <end position="552"/>
    </location>
</feature>
<dbReference type="PANTHER" id="PTHR45718:SF4">
    <property type="entry name" value="TRANSCRIPTIONAL ACTIVATOR CUBITUS INTERRUPTUS"/>
    <property type="match status" value="1"/>
</dbReference>
<evidence type="ECO:0000256" key="7">
    <source>
        <dbReference type="ARBA" id="ARBA00023125"/>
    </source>
</evidence>
<comment type="caution">
    <text evidence="13">The sequence shown here is derived from an EMBL/GenBank/DDBJ whole genome shotgun (WGS) entry which is preliminary data.</text>
</comment>
<dbReference type="Gene3D" id="3.30.160.60">
    <property type="entry name" value="Classic Zinc Finger"/>
    <property type="match status" value="7"/>
</dbReference>
<evidence type="ECO:0000256" key="8">
    <source>
        <dbReference type="ARBA" id="ARBA00023163"/>
    </source>
</evidence>
<dbReference type="SUPFAM" id="SSF57667">
    <property type="entry name" value="beta-beta-alpha zinc fingers"/>
    <property type="match status" value="5"/>
</dbReference>
<keyword evidence="6" id="KW-0805">Transcription regulation</keyword>
<reference evidence="13" key="1">
    <citation type="journal article" date="2021" name="New Phytol.">
        <title>Evolutionary innovations through gain and loss of genes in the ectomycorrhizal Boletales.</title>
        <authorList>
            <person name="Wu G."/>
            <person name="Miyauchi S."/>
            <person name="Morin E."/>
            <person name="Kuo A."/>
            <person name="Drula E."/>
            <person name="Varga T."/>
            <person name="Kohler A."/>
            <person name="Feng B."/>
            <person name="Cao Y."/>
            <person name="Lipzen A."/>
            <person name="Daum C."/>
            <person name="Hundley H."/>
            <person name="Pangilinan J."/>
            <person name="Johnson J."/>
            <person name="Barry K."/>
            <person name="LaButti K."/>
            <person name="Ng V."/>
            <person name="Ahrendt S."/>
            <person name="Min B."/>
            <person name="Choi I.G."/>
            <person name="Park H."/>
            <person name="Plett J.M."/>
            <person name="Magnuson J."/>
            <person name="Spatafora J.W."/>
            <person name="Nagy L.G."/>
            <person name="Henrissat B."/>
            <person name="Grigoriev I.V."/>
            <person name="Yang Z.L."/>
            <person name="Xu J."/>
            <person name="Martin F.M."/>
        </authorList>
    </citation>
    <scope>NUCLEOTIDE SEQUENCE</scope>
    <source>
        <strain evidence="13">KKN 215</strain>
    </source>
</reference>
<dbReference type="InterPro" id="IPR013087">
    <property type="entry name" value="Znf_C2H2_type"/>
</dbReference>
<dbReference type="GO" id="GO:0000978">
    <property type="term" value="F:RNA polymerase II cis-regulatory region sequence-specific DNA binding"/>
    <property type="evidence" value="ECO:0007669"/>
    <property type="project" value="TreeGrafter"/>
</dbReference>
<feature type="domain" description="C2H2-type" evidence="12">
    <location>
        <begin position="344"/>
        <end position="374"/>
    </location>
</feature>
<evidence type="ECO:0000256" key="10">
    <source>
        <dbReference type="PROSITE-ProRule" id="PRU00042"/>
    </source>
</evidence>
<accession>A0A8K0UJD6</accession>
<dbReference type="GO" id="GO:0007224">
    <property type="term" value="P:smoothened signaling pathway"/>
    <property type="evidence" value="ECO:0007669"/>
    <property type="project" value="TreeGrafter"/>
</dbReference>
<dbReference type="EMBL" id="JAEVFJ010000028">
    <property type="protein sequence ID" value="KAH8093791.1"/>
    <property type="molecule type" value="Genomic_DNA"/>
</dbReference>
<keyword evidence="3" id="KW-0677">Repeat</keyword>
<keyword evidence="8" id="KW-0804">Transcription</keyword>
<evidence type="ECO:0000256" key="3">
    <source>
        <dbReference type="ARBA" id="ARBA00022737"/>
    </source>
</evidence>
<feature type="region of interest" description="Disordered" evidence="11">
    <location>
        <begin position="116"/>
        <end position="186"/>
    </location>
</feature>
<keyword evidence="2" id="KW-0479">Metal-binding</keyword>
<dbReference type="Pfam" id="PF00096">
    <property type="entry name" value="zf-C2H2"/>
    <property type="match status" value="4"/>
</dbReference>
<evidence type="ECO:0000256" key="9">
    <source>
        <dbReference type="ARBA" id="ARBA00023242"/>
    </source>
</evidence>
<dbReference type="SMART" id="SM00355">
    <property type="entry name" value="ZnF_C2H2"/>
    <property type="match status" value="7"/>
</dbReference>
<keyword evidence="7" id="KW-0238">DNA-binding</keyword>
<dbReference type="PROSITE" id="PS50157">
    <property type="entry name" value="ZINC_FINGER_C2H2_2"/>
    <property type="match status" value="5"/>
</dbReference>
<comment type="subcellular location">
    <subcellularLocation>
        <location evidence="1">Nucleus</location>
    </subcellularLocation>
</comment>
<dbReference type="GO" id="GO:0000981">
    <property type="term" value="F:DNA-binding transcription factor activity, RNA polymerase II-specific"/>
    <property type="evidence" value="ECO:0007669"/>
    <property type="project" value="UniProtKB-ARBA"/>
</dbReference>
<dbReference type="AlphaFoldDB" id="A0A8K0UJD6"/>
<dbReference type="GO" id="GO:0005634">
    <property type="term" value="C:nucleus"/>
    <property type="evidence" value="ECO:0007669"/>
    <property type="project" value="UniProtKB-SubCell"/>
</dbReference>
<feature type="domain" description="C2H2-type" evidence="12">
    <location>
        <begin position="439"/>
        <end position="468"/>
    </location>
</feature>
<dbReference type="FunFam" id="3.30.160.60:FF:000032">
    <property type="entry name" value="Krueppel-like factor 4"/>
    <property type="match status" value="1"/>
</dbReference>
<evidence type="ECO:0000256" key="5">
    <source>
        <dbReference type="ARBA" id="ARBA00022833"/>
    </source>
</evidence>
<dbReference type="FunFam" id="3.30.160.60:FF:000325">
    <property type="entry name" value="ZFP90 zinc finger protein"/>
    <property type="match status" value="1"/>
</dbReference>
<keyword evidence="9" id="KW-0539">Nucleus</keyword>
<feature type="region of interest" description="Disordered" evidence="11">
    <location>
        <begin position="292"/>
        <end position="337"/>
    </location>
</feature>
<dbReference type="FunFam" id="3.30.160.60:FF:000125">
    <property type="entry name" value="Putative zinc finger protein 143"/>
    <property type="match status" value="1"/>
</dbReference>
<organism evidence="13 14">
    <name type="scientific">Cristinia sonorae</name>
    <dbReference type="NCBI Taxonomy" id="1940300"/>
    <lineage>
        <taxon>Eukaryota</taxon>
        <taxon>Fungi</taxon>
        <taxon>Dikarya</taxon>
        <taxon>Basidiomycota</taxon>
        <taxon>Agaricomycotina</taxon>
        <taxon>Agaricomycetes</taxon>
        <taxon>Agaricomycetidae</taxon>
        <taxon>Agaricales</taxon>
        <taxon>Pleurotineae</taxon>
        <taxon>Stephanosporaceae</taxon>
        <taxon>Cristinia</taxon>
    </lineage>
</organism>
<feature type="compositionally biased region" description="Basic residues" evidence="11">
    <location>
        <begin position="123"/>
        <end position="133"/>
    </location>
</feature>
<dbReference type="InterPro" id="IPR043359">
    <property type="entry name" value="GLI-like"/>
</dbReference>
<feature type="domain" description="C2H2-type" evidence="12">
    <location>
        <begin position="469"/>
        <end position="496"/>
    </location>
</feature>
<evidence type="ECO:0000256" key="6">
    <source>
        <dbReference type="ARBA" id="ARBA00023015"/>
    </source>
</evidence>
<dbReference type="PANTHER" id="PTHR45718">
    <property type="entry name" value="TRANSCRIPTIONAL ACTIVATOR CUBITUS INTERRUPTUS"/>
    <property type="match status" value="1"/>
</dbReference>
<dbReference type="GO" id="GO:0008270">
    <property type="term" value="F:zinc ion binding"/>
    <property type="evidence" value="ECO:0007669"/>
    <property type="project" value="UniProtKB-KW"/>
</dbReference>